<dbReference type="InterPro" id="IPR010158">
    <property type="entry name" value="Amidase_Cbmase"/>
</dbReference>
<keyword evidence="1" id="KW-0378">Hydrolase</keyword>
<dbReference type="EMBL" id="LAZR01058724">
    <property type="protein sequence ID" value="KKK69284.1"/>
    <property type="molecule type" value="Genomic_DNA"/>
</dbReference>
<dbReference type="GO" id="GO:0016813">
    <property type="term" value="F:hydrolase activity, acting on carbon-nitrogen (but not peptide) bonds, in linear amidines"/>
    <property type="evidence" value="ECO:0007669"/>
    <property type="project" value="InterPro"/>
</dbReference>
<comment type="caution">
    <text evidence="3">The sequence shown here is derived from an EMBL/GenBank/DDBJ whole genome shotgun (WGS) entry which is preliminary data.</text>
</comment>
<dbReference type="SUPFAM" id="SSF53187">
    <property type="entry name" value="Zn-dependent exopeptidases"/>
    <property type="match status" value="1"/>
</dbReference>
<reference evidence="3" key="1">
    <citation type="journal article" date="2015" name="Nature">
        <title>Complex archaea that bridge the gap between prokaryotes and eukaryotes.</title>
        <authorList>
            <person name="Spang A."/>
            <person name="Saw J.H."/>
            <person name="Jorgensen S.L."/>
            <person name="Zaremba-Niedzwiedzka K."/>
            <person name="Martijn J."/>
            <person name="Lind A.E."/>
            <person name="van Eijk R."/>
            <person name="Schleper C."/>
            <person name="Guy L."/>
            <person name="Ettema T.J."/>
        </authorList>
    </citation>
    <scope>NUCLEOTIDE SEQUENCE</scope>
</reference>
<dbReference type="Gene3D" id="3.40.630.10">
    <property type="entry name" value="Zn peptidases"/>
    <property type="match status" value="2"/>
</dbReference>
<proteinExistence type="predicted"/>
<evidence type="ECO:0000313" key="3">
    <source>
        <dbReference type="EMBL" id="KKK69284.1"/>
    </source>
</evidence>
<dbReference type="InterPro" id="IPR002933">
    <property type="entry name" value="Peptidase_M20"/>
</dbReference>
<organism evidence="3">
    <name type="scientific">marine sediment metagenome</name>
    <dbReference type="NCBI Taxonomy" id="412755"/>
    <lineage>
        <taxon>unclassified sequences</taxon>
        <taxon>metagenomes</taxon>
        <taxon>ecological metagenomes</taxon>
    </lineage>
</organism>
<protein>
    <recommendedName>
        <fullName evidence="2">Peptidase M20 dimerisation domain-containing protein</fullName>
    </recommendedName>
</protein>
<dbReference type="PANTHER" id="PTHR32494:SF5">
    <property type="entry name" value="ALLANTOATE AMIDOHYDROLASE"/>
    <property type="match status" value="1"/>
</dbReference>
<dbReference type="NCBIfam" id="TIGR01879">
    <property type="entry name" value="hydantase"/>
    <property type="match status" value="1"/>
</dbReference>
<evidence type="ECO:0000259" key="2">
    <source>
        <dbReference type="Pfam" id="PF07687"/>
    </source>
</evidence>
<dbReference type="SUPFAM" id="SSF55031">
    <property type="entry name" value="Bacterial exopeptidase dimerisation domain"/>
    <property type="match status" value="1"/>
</dbReference>
<dbReference type="InterPro" id="IPR036264">
    <property type="entry name" value="Bact_exopeptidase_dim_dom"/>
</dbReference>
<accession>A0A0F8ZS75</accession>
<dbReference type="Pfam" id="PF07687">
    <property type="entry name" value="M20_dimer"/>
    <property type="match status" value="1"/>
</dbReference>
<dbReference type="PANTHER" id="PTHR32494">
    <property type="entry name" value="ALLANTOATE DEIMINASE-RELATED"/>
    <property type="match status" value="1"/>
</dbReference>
<dbReference type="Pfam" id="PF01546">
    <property type="entry name" value="Peptidase_M20"/>
    <property type="match status" value="1"/>
</dbReference>
<sequence length="261" mass="27916">PSLGDKTIGEGINFLGGDASKIMENKRQAGDISSYIELHIEQGEILDRGEIAIGVVEGIVGIKRWNITVDGFANHAGTTPMNLRQDAMYSAALMVVEIRNIITGKEGKQVGTVGRIQAYPGAPNVIPGKVVFSLEIRDVDMSKINRLFDEIKHSAISIAKANGTTVSFDQFYEALAAITDERIRNIVKSSADSLGLSSLDMPSGAGHDAQSLNGIAPLGMIFIPSVKGISHAPDEFTSPQQITNGANVLLQTIISMDKKIQ</sequence>
<dbReference type="AlphaFoldDB" id="A0A0F8ZS75"/>
<dbReference type="InterPro" id="IPR011650">
    <property type="entry name" value="Peptidase_M20_dimer"/>
</dbReference>
<feature type="domain" description="Peptidase M20 dimerisation" evidence="2">
    <location>
        <begin position="60"/>
        <end position="153"/>
    </location>
</feature>
<name>A0A0F8ZS75_9ZZZZ</name>
<gene>
    <name evidence="3" type="ORF">LCGC14_2935590</name>
</gene>
<evidence type="ECO:0000256" key="1">
    <source>
        <dbReference type="ARBA" id="ARBA00022801"/>
    </source>
</evidence>
<feature type="non-terminal residue" evidence="3">
    <location>
        <position position="1"/>
    </location>
</feature>